<gene>
    <name evidence="2" type="ORF">V6N11_008697</name>
</gene>
<sequence length="271" mass="28680">MVGYGSDSCQGVKPTAPSFSTPTTPTRSTSGFSSMPVSFMAHPAAWYVDAVSPSSGQDVVWYPDSRATHHITNNRGILQLDVVYTGATSFPLVLVNGEEKLVDQPSGKESLDQPKCHECVGVTSGSSPVHADLLYPELVLDQTSEQSGDPELGPGLKQLQSAKGANNIGSCSTGSPCVDPINKGADSSLLELGCVQESASEDRGKGLDSDLNFTQRDDGGIPQSDLGLPCSSTHLEYFDSQPDKLCLHEDPVTSSSPFISQACQDKVDLRK</sequence>
<organism evidence="2 3">
    <name type="scientific">Hibiscus sabdariffa</name>
    <name type="common">roselle</name>
    <dbReference type="NCBI Taxonomy" id="183260"/>
    <lineage>
        <taxon>Eukaryota</taxon>
        <taxon>Viridiplantae</taxon>
        <taxon>Streptophyta</taxon>
        <taxon>Embryophyta</taxon>
        <taxon>Tracheophyta</taxon>
        <taxon>Spermatophyta</taxon>
        <taxon>Magnoliopsida</taxon>
        <taxon>eudicotyledons</taxon>
        <taxon>Gunneridae</taxon>
        <taxon>Pentapetalae</taxon>
        <taxon>rosids</taxon>
        <taxon>malvids</taxon>
        <taxon>Malvales</taxon>
        <taxon>Malvaceae</taxon>
        <taxon>Malvoideae</taxon>
        <taxon>Hibiscus</taxon>
    </lineage>
</organism>
<evidence type="ECO:0000256" key="1">
    <source>
        <dbReference type="SAM" id="MobiDB-lite"/>
    </source>
</evidence>
<feature type="region of interest" description="Disordered" evidence="1">
    <location>
        <begin position="1"/>
        <end position="31"/>
    </location>
</feature>
<feature type="compositionally biased region" description="Low complexity" evidence="1">
    <location>
        <begin position="14"/>
        <end position="31"/>
    </location>
</feature>
<protein>
    <submittedName>
        <fullName evidence="2">Uncharacterized protein</fullName>
    </submittedName>
</protein>
<reference evidence="2 3" key="1">
    <citation type="journal article" date="2024" name="G3 (Bethesda)">
        <title>Genome assembly of Hibiscus sabdariffa L. provides insights into metabolisms of medicinal natural products.</title>
        <authorList>
            <person name="Kim T."/>
        </authorList>
    </citation>
    <scope>NUCLEOTIDE SEQUENCE [LARGE SCALE GENOMIC DNA]</scope>
    <source>
        <strain evidence="2">TK-2024</strain>
        <tissue evidence="2">Old leaves</tissue>
    </source>
</reference>
<accession>A0ABR2PPC9</accession>
<evidence type="ECO:0000313" key="2">
    <source>
        <dbReference type="EMBL" id="KAK8990182.1"/>
    </source>
</evidence>
<comment type="caution">
    <text evidence="2">The sequence shown here is derived from an EMBL/GenBank/DDBJ whole genome shotgun (WGS) entry which is preliminary data.</text>
</comment>
<keyword evidence="3" id="KW-1185">Reference proteome</keyword>
<proteinExistence type="predicted"/>
<dbReference type="EMBL" id="JBBPBN010000055">
    <property type="protein sequence ID" value="KAK8990182.1"/>
    <property type="molecule type" value="Genomic_DNA"/>
</dbReference>
<feature type="region of interest" description="Disordered" evidence="1">
    <location>
        <begin position="201"/>
        <end position="226"/>
    </location>
</feature>
<dbReference type="Proteomes" id="UP001396334">
    <property type="component" value="Unassembled WGS sequence"/>
</dbReference>
<evidence type="ECO:0000313" key="3">
    <source>
        <dbReference type="Proteomes" id="UP001396334"/>
    </source>
</evidence>
<name>A0ABR2PPC9_9ROSI</name>